<evidence type="ECO:0000313" key="3">
    <source>
        <dbReference type="Proteomes" id="UP000237000"/>
    </source>
</evidence>
<feature type="compositionally biased region" description="Gly residues" evidence="1">
    <location>
        <begin position="12"/>
        <end position="35"/>
    </location>
</feature>
<gene>
    <name evidence="2" type="ORF">TorRG33x02_244500</name>
</gene>
<sequence length="181" mass="18747">MSVSDEEISTVGGSGGGGGDGDGDGGGGGVSGNGGDDGDDDEDESGGVRERGDQKPKQRAKGYGCNGFSGNFGKAKHLVLRPLTKTGVQKQVCKRTHIKASSSYCSGAGAAPKFSTTSSGKGCCFCFAKSPTGESSMRSQSSDPNDPTFTYDMLKVLIERNDFYSKECNPHLDSQVSCCRD</sequence>
<name>A0A2P5DRC0_TREOI</name>
<dbReference type="PANTHER" id="PTHR35123">
    <property type="entry name" value="OS07G0633900 PROTEIN-RELATED"/>
    <property type="match status" value="1"/>
</dbReference>
<dbReference type="AlphaFoldDB" id="A0A2P5DRC0"/>
<evidence type="ECO:0000313" key="2">
    <source>
        <dbReference type="EMBL" id="PON75836.1"/>
    </source>
</evidence>
<proteinExistence type="predicted"/>
<dbReference type="OrthoDB" id="693585at2759"/>
<evidence type="ECO:0000256" key="1">
    <source>
        <dbReference type="SAM" id="MobiDB-lite"/>
    </source>
</evidence>
<dbReference type="Proteomes" id="UP000237000">
    <property type="component" value="Unassembled WGS sequence"/>
</dbReference>
<comment type="caution">
    <text evidence="2">The sequence shown here is derived from an EMBL/GenBank/DDBJ whole genome shotgun (WGS) entry which is preliminary data.</text>
</comment>
<protein>
    <submittedName>
        <fullName evidence="2">Uncharacterized protein</fullName>
    </submittedName>
</protein>
<dbReference type="EMBL" id="JXTC01000254">
    <property type="protein sequence ID" value="PON75836.1"/>
    <property type="molecule type" value="Genomic_DNA"/>
</dbReference>
<organism evidence="2 3">
    <name type="scientific">Trema orientale</name>
    <name type="common">Charcoal tree</name>
    <name type="synonym">Celtis orientalis</name>
    <dbReference type="NCBI Taxonomy" id="63057"/>
    <lineage>
        <taxon>Eukaryota</taxon>
        <taxon>Viridiplantae</taxon>
        <taxon>Streptophyta</taxon>
        <taxon>Embryophyta</taxon>
        <taxon>Tracheophyta</taxon>
        <taxon>Spermatophyta</taxon>
        <taxon>Magnoliopsida</taxon>
        <taxon>eudicotyledons</taxon>
        <taxon>Gunneridae</taxon>
        <taxon>Pentapetalae</taxon>
        <taxon>rosids</taxon>
        <taxon>fabids</taxon>
        <taxon>Rosales</taxon>
        <taxon>Cannabaceae</taxon>
        <taxon>Trema</taxon>
    </lineage>
</organism>
<dbReference type="PANTHER" id="PTHR35123:SF2">
    <property type="entry name" value="UBIQUITIN CARBOXYL-TERMINAL HYDROLASE-LIKE PROTEIN"/>
    <property type="match status" value="1"/>
</dbReference>
<dbReference type="InParanoid" id="A0A2P5DRC0"/>
<reference evidence="3" key="1">
    <citation type="submission" date="2016-06" db="EMBL/GenBank/DDBJ databases">
        <title>Parallel loss of symbiosis genes in relatives of nitrogen-fixing non-legume Parasponia.</title>
        <authorList>
            <person name="Van Velzen R."/>
            <person name="Holmer R."/>
            <person name="Bu F."/>
            <person name="Rutten L."/>
            <person name="Van Zeijl A."/>
            <person name="Liu W."/>
            <person name="Santuari L."/>
            <person name="Cao Q."/>
            <person name="Sharma T."/>
            <person name="Shen D."/>
            <person name="Roswanjaya Y."/>
            <person name="Wardhani T."/>
            <person name="Kalhor M.S."/>
            <person name="Jansen J."/>
            <person name="Van den Hoogen J."/>
            <person name="Gungor B."/>
            <person name="Hartog M."/>
            <person name="Hontelez J."/>
            <person name="Verver J."/>
            <person name="Yang W.-C."/>
            <person name="Schijlen E."/>
            <person name="Repin R."/>
            <person name="Schilthuizen M."/>
            <person name="Schranz E."/>
            <person name="Heidstra R."/>
            <person name="Miyata K."/>
            <person name="Fedorova E."/>
            <person name="Kohlen W."/>
            <person name="Bisseling T."/>
            <person name="Smit S."/>
            <person name="Geurts R."/>
        </authorList>
    </citation>
    <scope>NUCLEOTIDE SEQUENCE [LARGE SCALE GENOMIC DNA]</scope>
    <source>
        <strain evidence="3">cv. RG33-2</strain>
    </source>
</reference>
<accession>A0A2P5DRC0</accession>
<feature type="compositionally biased region" description="Basic and acidic residues" evidence="1">
    <location>
        <begin position="46"/>
        <end position="56"/>
    </location>
</feature>
<feature type="compositionally biased region" description="Acidic residues" evidence="1">
    <location>
        <begin position="36"/>
        <end position="45"/>
    </location>
</feature>
<keyword evidence="3" id="KW-1185">Reference proteome</keyword>
<feature type="region of interest" description="Disordered" evidence="1">
    <location>
        <begin position="1"/>
        <end position="65"/>
    </location>
</feature>